<organism evidence="10 11">
    <name type="scientific">Candidatus Paraluminiphilus aquimaris</name>
    <dbReference type="NCBI Taxonomy" id="2518994"/>
    <lineage>
        <taxon>Bacteria</taxon>
        <taxon>Pseudomonadati</taxon>
        <taxon>Pseudomonadota</taxon>
        <taxon>Gammaproteobacteria</taxon>
        <taxon>Cellvibrionales</taxon>
        <taxon>Halieaceae</taxon>
        <taxon>Candidatus Paraluminiphilus</taxon>
    </lineage>
</organism>
<gene>
    <name evidence="10" type="primary">rraA</name>
    <name evidence="10" type="ORF">E0F26_11920</name>
</gene>
<accession>A0ABY6Q904</accession>
<dbReference type="NCBIfam" id="TIGR01935">
    <property type="entry name" value="NOT-MenG"/>
    <property type="match status" value="1"/>
</dbReference>
<dbReference type="InterPro" id="IPR005493">
    <property type="entry name" value="RraA/RraA-like"/>
</dbReference>
<proteinExistence type="inferred from homology"/>
<dbReference type="SUPFAM" id="SSF89562">
    <property type="entry name" value="RraA-like"/>
    <property type="match status" value="1"/>
</dbReference>
<comment type="similarity">
    <text evidence="3 9">Belongs to the class II aldolase/RraA-like family.</text>
</comment>
<evidence type="ECO:0000313" key="11">
    <source>
        <dbReference type="Proteomes" id="UP001317963"/>
    </source>
</evidence>
<name>A0ABY6Q904_9GAMM</name>
<keyword evidence="5 9" id="KW-0479">Metal-binding</keyword>
<evidence type="ECO:0000256" key="3">
    <source>
        <dbReference type="ARBA" id="ARBA00008621"/>
    </source>
</evidence>
<dbReference type="CDD" id="cd16841">
    <property type="entry name" value="RraA_family"/>
    <property type="match status" value="1"/>
</dbReference>
<dbReference type="NCBIfam" id="NF006875">
    <property type="entry name" value="PRK09372.1"/>
    <property type="match status" value="1"/>
</dbReference>
<evidence type="ECO:0000256" key="4">
    <source>
        <dbReference type="ARBA" id="ARBA00011233"/>
    </source>
</evidence>
<dbReference type="PANTHER" id="PTHR33254:SF4">
    <property type="entry name" value="4-HYDROXY-4-METHYL-2-OXOGLUTARATE ALDOLASE 3-RELATED"/>
    <property type="match status" value="1"/>
</dbReference>
<evidence type="ECO:0000256" key="9">
    <source>
        <dbReference type="RuleBase" id="RU004338"/>
    </source>
</evidence>
<keyword evidence="11" id="KW-1185">Reference proteome</keyword>
<dbReference type="RefSeq" id="WP_279241887.1">
    <property type="nucleotide sequence ID" value="NZ_CP036501.1"/>
</dbReference>
<dbReference type="Pfam" id="PF03737">
    <property type="entry name" value="RraA-like"/>
    <property type="match status" value="1"/>
</dbReference>
<dbReference type="PANTHER" id="PTHR33254">
    <property type="entry name" value="4-HYDROXY-4-METHYL-2-OXOGLUTARATE ALDOLASE 3-RELATED"/>
    <property type="match status" value="1"/>
</dbReference>
<dbReference type="InterPro" id="IPR010203">
    <property type="entry name" value="RraA"/>
</dbReference>
<sequence length="159" mass="16859">MLSTPDLSDLNPRAQMLPFQFRSFGRASVFCGQIATIRCFEDNSKVKEAVSEPGCGRVLLIDGGGSLAKALTGDLVAKQAMDNGWVGMVIIGSARDVEVINTFDFGVKALGVSPIKTEKLGVGERGVTLTFEGVDVRDGDYLAADENGVLVLDGPFTET</sequence>
<dbReference type="EC" id="4.1.3.17" evidence="9"/>
<comment type="subunit">
    <text evidence="4 9">Homotrimer.</text>
</comment>
<reference evidence="10 11" key="1">
    <citation type="submission" date="2019-02" db="EMBL/GenBank/DDBJ databases">
        <title>Halieaceae_genomes.</title>
        <authorList>
            <person name="Li S.-H."/>
        </authorList>
    </citation>
    <scope>NUCLEOTIDE SEQUENCE [LARGE SCALE GENOMIC DNA]</scope>
    <source>
        <strain evidence="10 11">JH123</strain>
    </source>
</reference>
<dbReference type="InterPro" id="IPR036704">
    <property type="entry name" value="RraA/RraA-like_sf"/>
</dbReference>
<evidence type="ECO:0000256" key="6">
    <source>
        <dbReference type="ARBA" id="ARBA00023239"/>
    </source>
</evidence>
<protein>
    <recommendedName>
        <fullName evidence="9">4-hydroxy-4-methyl-2-oxoglutarate aldolase</fullName>
        <shortName evidence="9">HMG aldolase</shortName>
        <ecNumber evidence="9">4.1.1.112</ecNumber>
        <ecNumber evidence="9">4.1.3.17</ecNumber>
    </recommendedName>
    <alternativeName>
        <fullName evidence="9">Oxaloacetate decarboxylase</fullName>
    </alternativeName>
</protein>
<dbReference type="EMBL" id="CP036501">
    <property type="protein sequence ID" value="UZP75400.1"/>
    <property type="molecule type" value="Genomic_DNA"/>
</dbReference>
<evidence type="ECO:0000256" key="8">
    <source>
        <dbReference type="ARBA" id="ARBA00047973"/>
    </source>
</evidence>
<keyword evidence="6 9" id="KW-0456">Lyase</keyword>
<evidence type="ECO:0000256" key="7">
    <source>
        <dbReference type="ARBA" id="ARBA00025046"/>
    </source>
</evidence>
<dbReference type="Gene3D" id="3.50.30.40">
    <property type="entry name" value="Ribonuclease E inhibitor RraA/RraA-like"/>
    <property type="match status" value="1"/>
</dbReference>
<dbReference type="Proteomes" id="UP001317963">
    <property type="component" value="Chromosome"/>
</dbReference>
<comment type="function">
    <text evidence="7 9">Catalyzes the aldol cleavage of 4-hydroxy-4-methyl-2-oxoglutarate (HMG) into 2 molecules of pyruvate. Also contains a secondary oxaloacetate (OAA) decarboxylase activity due to the common pyruvate enolate transition state formed following C-C bond cleavage in the retro-aldol and decarboxylation reactions.</text>
</comment>
<comment type="cofactor">
    <cofactor evidence="2 9">
        <name>a divalent metal cation</name>
        <dbReference type="ChEBI" id="CHEBI:60240"/>
    </cofactor>
</comment>
<evidence type="ECO:0000256" key="5">
    <source>
        <dbReference type="ARBA" id="ARBA00022723"/>
    </source>
</evidence>
<evidence type="ECO:0000256" key="2">
    <source>
        <dbReference type="ARBA" id="ARBA00001968"/>
    </source>
</evidence>
<comment type="catalytic activity">
    <reaction evidence="8 9">
        <text>oxaloacetate + H(+) = pyruvate + CO2</text>
        <dbReference type="Rhea" id="RHEA:15641"/>
        <dbReference type="ChEBI" id="CHEBI:15361"/>
        <dbReference type="ChEBI" id="CHEBI:15378"/>
        <dbReference type="ChEBI" id="CHEBI:16452"/>
        <dbReference type="ChEBI" id="CHEBI:16526"/>
        <dbReference type="EC" id="4.1.1.112"/>
    </reaction>
</comment>
<dbReference type="EC" id="4.1.1.112" evidence="9"/>
<evidence type="ECO:0000313" key="10">
    <source>
        <dbReference type="EMBL" id="UZP75400.1"/>
    </source>
</evidence>
<comment type="catalytic activity">
    <reaction evidence="1 9">
        <text>4-hydroxy-4-methyl-2-oxoglutarate = 2 pyruvate</text>
        <dbReference type="Rhea" id="RHEA:22748"/>
        <dbReference type="ChEBI" id="CHEBI:15361"/>
        <dbReference type="ChEBI" id="CHEBI:58276"/>
        <dbReference type="EC" id="4.1.3.17"/>
    </reaction>
</comment>
<evidence type="ECO:0000256" key="1">
    <source>
        <dbReference type="ARBA" id="ARBA00001342"/>
    </source>
</evidence>